<feature type="compositionally biased region" description="Basic and acidic residues" evidence="11">
    <location>
        <begin position="221"/>
        <end position="240"/>
    </location>
</feature>
<feature type="compositionally biased region" description="Gly residues" evidence="11">
    <location>
        <begin position="306"/>
        <end position="316"/>
    </location>
</feature>
<dbReference type="Gene3D" id="3.30.1150.10">
    <property type="match status" value="1"/>
</dbReference>
<comment type="subcellular location">
    <subcellularLocation>
        <location evidence="1">Cell inner membrane</location>
        <topology evidence="1">Single-pass membrane protein</topology>
        <orientation evidence="1">Periplasmic side</orientation>
    </subcellularLocation>
</comment>
<dbReference type="SUPFAM" id="SSF74653">
    <property type="entry name" value="TolA/TonB C-terminal domain"/>
    <property type="match status" value="1"/>
</dbReference>
<dbReference type="PANTHER" id="PTHR33446">
    <property type="entry name" value="PROTEIN TONB-RELATED"/>
    <property type="match status" value="1"/>
</dbReference>
<name>A0A2M9FVD0_9PROT</name>
<feature type="compositionally biased region" description="Low complexity" evidence="11">
    <location>
        <begin position="121"/>
        <end position="159"/>
    </location>
</feature>
<dbReference type="Pfam" id="PF03544">
    <property type="entry name" value="TonB_C"/>
    <property type="match status" value="1"/>
</dbReference>
<evidence type="ECO:0000256" key="6">
    <source>
        <dbReference type="ARBA" id="ARBA00022692"/>
    </source>
</evidence>
<dbReference type="InterPro" id="IPR037682">
    <property type="entry name" value="TonB_C"/>
</dbReference>
<sequence>MTGIRRPTWVLALAAALLIHVGAAVVLVWQPPTLGAQSYGAAGVAVGLAAAGAPPGADAAGDPALAEAEAAAAESARTAEAETAQEVAAAETETVRSAEAEPVTMETAKDVVAKAVRPAAAAPVTAEAPVEAPPAEVQAREATAAAAETTPQQATQTETRLAEPLPPGAESLTASPSEPSLAAEPVTVDAAEAEVAEDELPVREATEAAVAAPPPPPVRPARTDPEPRSTRPEPPREDRAPPPPSPPALSAPERTVEPVEVPEGGTEIAAAPAATAPPGGGDAGRRAVPPGSGGRAGSKAESETGYGPGAEGGGSPGERADFLAQLQAWLERHKEYPRRAQRRRQEGTATLFFVMSRDGRVLDFRIEESSGHEALDREVRAMIERAQPLPAIPDSMRQSRLELVVPIVFSLR</sequence>
<keyword evidence="10" id="KW-0175">Coiled coil</keyword>
<keyword evidence="6" id="KW-0812">Transmembrane</keyword>
<gene>
    <name evidence="13" type="ORF">CVT23_21135</name>
</gene>
<dbReference type="InterPro" id="IPR006260">
    <property type="entry name" value="TonB/TolA_C"/>
</dbReference>
<reference evidence="13 14" key="1">
    <citation type="submission" date="2017-11" db="EMBL/GenBank/DDBJ databases">
        <title>Draft genome sequence of Rhizobiales bacterium SY3-13.</title>
        <authorList>
            <person name="Sun C."/>
        </authorList>
    </citation>
    <scope>NUCLEOTIDE SEQUENCE [LARGE SCALE GENOMIC DNA]</scope>
    <source>
        <strain evidence="13 14">SY3-13</strain>
    </source>
</reference>
<dbReference type="EMBL" id="PHIG01000063">
    <property type="protein sequence ID" value="PJK27432.1"/>
    <property type="molecule type" value="Genomic_DNA"/>
</dbReference>
<evidence type="ECO:0000256" key="11">
    <source>
        <dbReference type="SAM" id="MobiDB-lite"/>
    </source>
</evidence>
<evidence type="ECO:0000256" key="1">
    <source>
        <dbReference type="ARBA" id="ARBA00004383"/>
    </source>
</evidence>
<keyword evidence="8" id="KW-1133">Transmembrane helix</keyword>
<comment type="similarity">
    <text evidence="2">Belongs to the TonB family.</text>
</comment>
<dbReference type="GO" id="GO:0015031">
    <property type="term" value="P:protein transport"/>
    <property type="evidence" value="ECO:0007669"/>
    <property type="project" value="UniProtKB-KW"/>
</dbReference>
<feature type="coiled-coil region" evidence="10">
    <location>
        <begin position="65"/>
        <end position="101"/>
    </location>
</feature>
<evidence type="ECO:0000256" key="9">
    <source>
        <dbReference type="ARBA" id="ARBA00023136"/>
    </source>
</evidence>
<dbReference type="RefSeq" id="WP_109795145.1">
    <property type="nucleotide sequence ID" value="NZ_PHIG01000063.1"/>
</dbReference>
<evidence type="ECO:0000256" key="4">
    <source>
        <dbReference type="ARBA" id="ARBA00022475"/>
    </source>
</evidence>
<organism evidence="13 14">
    <name type="scientific">Minwuia thermotolerans</name>
    <dbReference type="NCBI Taxonomy" id="2056226"/>
    <lineage>
        <taxon>Bacteria</taxon>
        <taxon>Pseudomonadati</taxon>
        <taxon>Pseudomonadota</taxon>
        <taxon>Alphaproteobacteria</taxon>
        <taxon>Minwuiales</taxon>
        <taxon>Minwuiaceae</taxon>
        <taxon>Minwuia</taxon>
    </lineage>
</organism>
<keyword evidence="3" id="KW-0813">Transport</keyword>
<accession>A0A2M9FVD0</accession>
<dbReference type="AlphaFoldDB" id="A0A2M9FVD0"/>
<feature type="compositionally biased region" description="Low complexity" evidence="11">
    <location>
        <begin position="250"/>
        <end position="277"/>
    </location>
</feature>
<evidence type="ECO:0000259" key="12">
    <source>
        <dbReference type="PROSITE" id="PS52015"/>
    </source>
</evidence>
<evidence type="ECO:0000313" key="14">
    <source>
        <dbReference type="Proteomes" id="UP000229498"/>
    </source>
</evidence>
<dbReference type="NCBIfam" id="TIGR01352">
    <property type="entry name" value="tonB_Cterm"/>
    <property type="match status" value="1"/>
</dbReference>
<dbReference type="PANTHER" id="PTHR33446:SF2">
    <property type="entry name" value="PROTEIN TONB"/>
    <property type="match status" value="1"/>
</dbReference>
<keyword evidence="14" id="KW-1185">Reference proteome</keyword>
<comment type="caution">
    <text evidence="13">The sequence shown here is derived from an EMBL/GenBank/DDBJ whole genome shotgun (WGS) entry which is preliminary data.</text>
</comment>
<dbReference type="GO" id="GO:0055085">
    <property type="term" value="P:transmembrane transport"/>
    <property type="evidence" value="ECO:0007669"/>
    <property type="project" value="InterPro"/>
</dbReference>
<dbReference type="InterPro" id="IPR051045">
    <property type="entry name" value="TonB-dependent_transducer"/>
</dbReference>
<dbReference type="Proteomes" id="UP000229498">
    <property type="component" value="Unassembled WGS sequence"/>
</dbReference>
<dbReference type="PROSITE" id="PS52015">
    <property type="entry name" value="TONB_CTD"/>
    <property type="match status" value="1"/>
</dbReference>
<dbReference type="OrthoDB" id="8481221at2"/>
<proteinExistence type="inferred from homology"/>
<keyword evidence="4" id="KW-1003">Cell membrane</keyword>
<evidence type="ECO:0000256" key="10">
    <source>
        <dbReference type="SAM" id="Coils"/>
    </source>
</evidence>
<evidence type="ECO:0000256" key="8">
    <source>
        <dbReference type="ARBA" id="ARBA00022989"/>
    </source>
</evidence>
<feature type="domain" description="TonB C-terminal" evidence="12">
    <location>
        <begin position="321"/>
        <end position="412"/>
    </location>
</feature>
<evidence type="ECO:0000256" key="7">
    <source>
        <dbReference type="ARBA" id="ARBA00022927"/>
    </source>
</evidence>
<keyword evidence="5" id="KW-0997">Cell inner membrane</keyword>
<keyword evidence="7" id="KW-0653">Protein transport</keyword>
<protein>
    <recommendedName>
        <fullName evidence="12">TonB C-terminal domain-containing protein</fullName>
    </recommendedName>
</protein>
<evidence type="ECO:0000256" key="5">
    <source>
        <dbReference type="ARBA" id="ARBA00022519"/>
    </source>
</evidence>
<evidence type="ECO:0000256" key="2">
    <source>
        <dbReference type="ARBA" id="ARBA00006555"/>
    </source>
</evidence>
<feature type="region of interest" description="Disordered" evidence="11">
    <location>
        <begin position="121"/>
        <end position="318"/>
    </location>
</feature>
<dbReference type="GO" id="GO:0098797">
    <property type="term" value="C:plasma membrane protein complex"/>
    <property type="evidence" value="ECO:0007669"/>
    <property type="project" value="TreeGrafter"/>
</dbReference>
<evidence type="ECO:0000256" key="3">
    <source>
        <dbReference type="ARBA" id="ARBA00022448"/>
    </source>
</evidence>
<keyword evidence="9" id="KW-0472">Membrane</keyword>
<evidence type="ECO:0000313" key="13">
    <source>
        <dbReference type="EMBL" id="PJK27432.1"/>
    </source>
</evidence>
<dbReference type="GO" id="GO:0031992">
    <property type="term" value="F:energy transducer activity"/>
    <property type="evidence" value="ECO:0007669"/>
    <property type="project" value="TreeGrafter"/>
</dbReference>